<feature type="domain" description="Response regulatory" evidence="8">
    <location>
        <begin position="15"/>
        <end position="132"/>
    </location>
</feature>
<evidence type="ECO:0000256" key="1">
    <source>
        <dbReference type="ARBA" id="ARBA00022490"/>
    </source>
</evidence>
<dbReference type="OrthoDB" id="9793421at2"/>
<dbReference type="GO" id="GO:0006935">
    <property type="term" value="P:chemotaxis"/>
    <property type="evidence" value="ECO:0007669"/>
    <property type="project" value="UniProtKB-KW"/>
</dbReference>
<evidence type="ECO:0000313" key="11">
    <source>
        <dbReference type="Proteomes" id="UP000184139"/>
    </source>
</evidence>
<dbReference type="AlphaFoldDB" id="A0A1M5WW08"/>
<dbReference type="PIRSF" id="PIRSF000876">
    <property type="entry name" value="RR_chemtxs_CheB"/>
    <property type="match status" value="1"/>
</dbReference>
<dbReference type="SUPFAM" id="SSF52172">
    <property type="entry name" value="CheY-like"/>
    <property type="match status" value="1"/>
</dbReference>
<evidence type="ECO:0000259" key="9">
    <source>
        <dbReference type="PROSITE" id="PS50122"/>
    </source>
</evidence>
<dbReference type="InterPro" id="IPR001789">
    <property type="entry name" value="Sig_transdc_resp-reg_receiver"/>
</dbReference>
<protein>
    <recommendedName>
        <fullName evidence="4">protein-glutamate methylesterase</fullName>
        <ecNumber evidence="4">3.1.1.61</ecNumber>
    </recommendedName>
</protein>
<keyword evidence="3" id="KW-0378">Hydrolase</keyword>
<name>A0A1M5WW08_9BACT</name>
<evidence type="ECO:0000256" key="5">
    <source>
        <dbReference type="ARBA" id="ARBA00048267"/>
    </source>
</evidence>
<keyword evidence="7" id="KW-0597">Phosphoprotein</keyword>
<organism evidence="10 11">
    <name type="scientific">Desulfofustis glycolicus DSM 9705</name>
    <dbReference type="NCBI Taxonomy" id="1121409"/>
    <lineage>
        <taxon>Bacteria</taxon>
        <taxon>Pseudomonadati</taxon>
        <taxon>Thermodesulfobacteriota</taxon>
        <taxon>Desulfobulbia</taxon>
        <taxon>Desulfobulbales</taxon>
        <taxon>Desulfocapsaceae</taxon>
        <taxon>Desulfofustis</taxon>
    </lineage>
</organism>
<gene>
    <name evidence="10" type="ORF">SAMN02745124_02565</name>
</gene>
<dbReference type="SUPFAM" id="SSF52738">
    <property type="entry name" value="Methylesterase CheB, C-terminal domain"/>
    <property type="match status" value="1"/>
</dbReference>
<dbReference type="CDD" id="cd17541">
    <property type="entry name" value="REC_CheB-like"/>
    <property type="match status" value="1"/>
</dbReference>
<dbReference type="PROSITE" id="PS50122">
    <property type="entry name" value="CHEB"/>
    <property type="match status" value="1"/>
</dbReference>
<dbReference type="Proteomes" id="UP000184139">
    <property type="component" value="Unassembled WGS sequence"/>
</dbReference>
<dbReference type="PANTHER" id="PTHR42872:SF6">
    <property type="entry name" value="PROTEIN-GLUTAMATE METHYLESTERASE_PROTEIN-GLUTAMINE GLUTAMINASE"/>
    <property type="match status" value="1"/>
</dbReference>
<dbReference type="InterPro" id="IPR008248">
    <property type="entry name" value="CheB-like"/>
</dbReference>
<keyword evidence="1" id="KW-0963">Cytoplasm</keyword>
<evidence type="ECO:0000313" key="10">
    <source>
        <dbReference type="EMBL" id="SHH91691.1"/>
    </source>
</evidence>
<dbReference type="GO" id="GO:0008984">
    <property type="term" value="F:protein-glutamate methylesterase activity"/>
    <property type="evidence" value="ECO:0007669"/>
    <property type="project" value="UniProtKB-EC"/>
</dbReference>
<evidence type="ECO:0000256" key="3">
    <source>
        <dbReference type="ARBA" id="ARBA00022801"/>
    </source>
</evidence>
<sequence length="405" mass="44595">MAGKTKIISAHKPIRLLIVDDSLVFRRILRDVFDKTNSVKIIGEATNGIEALDMVLKLDPDVIIMDMEMPLMDGMTSLQHLMIHKPTPTIMFSSLTQEGTARSFDAIKNGAVDFVCKDSFFHNQDLVGFQKHIVHRIIYASRVQVRSVEPVFASKDDIPPTVAKASDIIFCEECGTRNTIDEEQRREQVELRCRQCGDVLEVNLINKYRRITCLSVIGAGQGGYSNLLRIIPNISEDIGGAIIVVLYAEGSHIDAFTDYLDAVSNIRVVRMVDGLNVEGGTCYVAAAVDHFYLKPYSAHYTIRQTKAKPGYGPIDLVMHSAAPIFKNRVAGVILSGSELDGEKGINAIKKNSGLSVVLNSASCLCKEMGENILRKCMVDRIYDEKDVTGCLAQLHEAANGEATTA</sequence>
<dbReference type="EMBL" id="FQXS01000015">
    <property type="protein sequence ID" value="SHH91691.1"/>
    <property type="molecule type" value="Genomic_DNA"/>
</dbReference>
<dbReference type="InterPro" id="IPR035909">
    <property type="entry name" value="CheB_C"/>
</dbReference>
<keyword evidence="11" id="KW-1185">Reference proteome</keyword>
<dbReference type="STRING" id="1121409.SAMN02745124_02565"/>
<dbReference type="PANTHER" id="PTHR42872">
    <property type="entry name" value="PROTEIN-GLUTAMATE METHYLESTERASE/PROTEIN-GLUTAMINE GLUTAMINASE"/>
    <property type="match status" value="1"/>
</dbReference>
<evidence type="ECO:0000256" key="2">
    <source>
        <dbReference type="ARBA" id="ARBA00022500"/>
    </source>
</evidence>
<reference evidence="10 11" key="1">
    <citation type="submission" date="2016-11" db="EMBL/GenBank/DDBJ databases">
        <authorList>
            <person name="Jaros S."/>
            <person name="Januszkiewicz K."/>
            <person name="Wedrychowicz H."/>
        </authorList>
    </citation>
    <scope>NUCLEOTIDE SEQUENCE [LARGE SCALE GENOMIC DNA]</scope>
    <source>
        <strain evidence="10 11">DSM 9705</strain>
    </source>
</reference>
<dbReference type="Pfam" id="PF01339">
    <property type="entry name" value="CheB_methylest"/>
    <property type="match status" value="1"/>
</dbReference>
<accession>A0A1M5WW08</accession>
<comment type="caution">
    <text evidence="6">Lacks conserved residue(s) required for the propagation of feature annotation.</text>
</comment>
<evidence type="ECO:0000259" key="8">
    <source>
        <dbReference type="PROSITE" id="PS50110"/>
    </source>
</evidence>
<keyword evidence="2" id="KW-0145">Chemotaxis</keyword>
<proteinExistence type="predicted"/>
<dbReference type="InterPro" id="IPR000673">
    <property type="entry name" value="Sig_transdc_resp-reg_Me-estase"/>
</dbReference>
<evidence type="ECO:0000256" key="6">
    <source>
        <dbReference type="PROSITE-ProRule" id="PRU00050"/>
    </source>
</evidence>
<dbReference type="Gene3D" id="3.40.50.2300">
    <property type="match status" value="1"/>
</dbReference>
<evidence type="ECO:0000256" key="7">
    <source>
        <dbReference type="PROSITE-ProRule" id="PRU00169"/>
    </source>
</evidence>
<dbReference type="EC" id="3.1.1.61" evidence="4"/>
<dbReference type="RefSeq" id="WP_073376610.1">
    <property type="nucleotide sequence ID" value="NZ_FQXS01000015.1"/>
</dbReference>
<dbReference type="PROSITE" id="PS50110">
    <property type="entry name" value="RESPONSE_REGULATORY"/>
    <property type="match status" value="1"/>
</dbReference>
<dbReference type="Gene3D" id="3.40.50.180">
    <property type="entry name" value="Methylesterase CheB, C-terminal domain"/>
    <property type="match status" value="1"/>
</dbReference>
<dbReference type="InterPro" id="IPR011006">
    <property type="entry name" value="CheY-like_superfamily"/>
</dbReference>
<dbReference type="SMART" id="SM00448">
    <property type="entry name" value="REC"/>
    <property type="match status" value="1"/>
</dbReference>
<dbReference type="GO" id="GO:0005737">
    <property type="term" value="C:cytoplasm"/>
    <property type="evidence" value="ECO:0007669"/>
    <property type="project" value="InterPro"/>
</dbReference>
<dbReference type="Pfam" id="PF00072">
    <property type="entry name" value="Response_reg"/>
    <property type="match status" value="1"/>
</dbReference>
<comment type="catalytic activity">
    <reaction evidence="5">
        <text>[protein]-L-glutamate 5-O-methyl ester + H2O = L-glutamyl-[protein] + methanol + H(+)</text>
        <dbReference type="Rhea" id="RHEA:23236"/>
        <dbReference type="Rhea" id="RHEA-COMP:10208"/>
        <dbReference type="Rhea" id="RHEA-COMP:10311"/>
        <dbReference type="ChEBI" id="CHEBI:15377"/>
        <dbReference type="ChEBI" id="CHEBI:15378"/>
        <dbReference type="ChEBI" id="CHEBI:17790"/>
        <dbReference type="ChEBI" id="CHEBI:29973"/>
        <dbReference type="ChEBI" id="CHEBI:82795"/>
        <dbReference type="EC" id="3.1.1.61"/>
    </reaction>
</comment>
<feature type="domain" description="CheB-type methylesterase" evidence="9">
    <location>
        <begin position="214"/>
        <end position="398"/>
    </location>
</feature>
<evidence type="ECO:0000256" key="4">
    <source>
        <dbReference type="ARBA" id="ARBA00039140"/>
    </source>
</evidence>
<dbReference type="GO" id="GO:0000156">
    <property type="term" value="F:phosphorelay response regulator activity"/>
    <property type="evidence" value="ECO:0007669"/>
    <property type="project" value="InterPro"/>
</dbReference>
<feature type="modified residue" description="4-aspartylphosphate" evidence="7">
    <location>
        <position position="66"/>
    </location>
</feature>